<organism evidence="3 4">
    <name type="scientific">Saprolegnia diclina (strain VS20)</name>
    <dbReference type="NCBI Taxonomy" id="1156394"/>
    <lineage>
        <taxon>Eukaryota</taxon>
        <taxon>Sar</taxon>
        <taxon>Stramenopiles</taxon>
        <taxon>Oomycota</taxon>
        <taxon>Saprolegniomycetes</taxon>
        <taxon>Saprolegniales</taxon>
        <taxon>Saprolegniaceae</taxon>
        <taxon>Saprolegnia</taxon>
    </lineage>
</organism>
<feature type="compositionally biased region" description="Low complexity" evidence="2">
    <location>
        <begin position="1599"/>
        <end position="1610"/>
    </location>
</feature>
<dbReference type="CDD" id="cd23767">
    <property type="entry name" value="IQCD"/>
    <property type="match status" value="1"/>
</dbReference>
<gene>
    <name evidence="3" type="ORF">SDRG_14164</name>
</gene>
<feature type="region of interest" description="Disordered" evidence="2">
    <location>
        <begin position="256"/>
        <end position="326"/>
    </location>
</feature>
<feature type="compositionally biased region" description="Low complexity" evidence="2">
    <location>
        <begin position="340"/>
        <end position="350"/>
    </location>
</feature>
<feature type="compositionally biased region" description="Polar residues" evidence="2">
    <location>
        <begin position="1738"/>
        <end position="1757"/>
    </location>
</feature>
<dbReference type="RefSeq" id="XP_008618495.1">
    <property type="nucleotide sequence ID" value="XM_008620273.1"/>
</dbReference>
<dbReference type="SMART" id="SM00015">
    <property type="entry name" value="IQ"/>
    <property type="match status" value="12"/>
</dbReference>
<keyword evidence="1" id="KW-0175">Coiled coil</keyword>
<dbReference type="InParanoid" id="T0Q3S6"/>
<name>T0Q3S6_SAPDV</name>
<feature type="compositionally biased region" description="Polar residues" evidence="2">
    <location>
        <begin position="1657"/>
        <end position="1671"/>
    </location>
</feature>
<feature type="region of interest" description="Disordered" evidence="2">
    <location>
        <begin position="340"/>
        <end position="410"/>
    </location>
</feature>
<keyword evidence="4" id="KW-1185">Reference proteome</keyword>
<dbReference type="Gene3D" id="1.25.40.10">
    <property type="entry name" value="Tetratricopeptide repeat domain"/>
    <property type="match status" value="1"/>
</dbReference>
<feature type="region of interest" description="Disordered" evidence="2">
    <location>
        <begin position="1344"/>
        <end position="1368"/>
    </location>
</feature>
<dbReference type="PANTHER" id="PTHR24216:SF65">
    <property type="entry name" value="PAXILLIN-LIKE PROTEIN 1"/>
    <property type="match status" value="1"/>
</dbReference>
<dbReference type="PANTHER" id="PTHR24216">
    <property type="entry name" value="PAXILLIN-RELATED"/>
    <property type="match status" value="1"/>
</dbReference>
<dbReference type="SUPFAM" id="SSF48452">
    <property type="entry name" value="TPR-like"/>
    <property type="match status" value="1"/>
</dbReference>
<dbReference type="GeneID" id="19954891"/>
<dbReference type="InterPro" id="IPR011990">
    <property type="entry name" value="TPR-like_helical_dom_sf"/>
</dbReference>
<dbReference type="eggNOG" id="ENOG502RXXZ">
    <property type="taxonomic scope" value="Eukaryota"/>
</dbReference>
<evidence type="ECO:0000256" key="1">
    <source>
        <dbReference type="SAM" id="Coils"/>
    </source>
</evidence>
<feature type="compositionally biased region" description="Polar residues" evidence="2">
    <location>
        <begin position="1344"/>
        <end position="1353"/>
    </location>
</feature>
<feature type="compositionally biased region" description="Polar residues" evidence="2">
    <location>
        <begin position="286"/>
        <end position="299"/>
    </location>
</feature>
<dbReference type="EMBL" id="JH767199">
    <property type="protein sequence ID" value="EQC28070.1"/>
    <property type="molecule type" value="Genomic_DNA"/>
</dbReference>
<feature type="region of interest" description="Disordered" evidence="2">
    <location>
        <begin position="1725"/>
        <end position="1760"/>
    </location>
</feature>
<feature type="coiled-coil region" evidence="1">
    <location>
        <begin position="576"/>
        <end position="704"/>
    </location>
</feature>
<dbReference type="Proteomes" id="UP000030762">
    <property type="component" value="Unassembled WGS sequence"/>
</dbReference>
<evidence type="ECO:0000313" key="3">
    <source>
        <dbReference type="EMBL" id="EQC28070.1"/>
    </source>
</evidence>
<accession>T0Q3S6</accession>
<dbReference type="Pfam" id="PF00612">
    <property type="entry name" value="IQ"/>
    <property type="match status" value="7"/>
</dbReference>
<feature type="compositionally biased region" description="Low complexity" evidence="2">
    <location>
        <begin position="1726"/>
        <end position="1737"/>
    </location>
</feature>
<dbReference type="Gene3D" id="1.20.5.190">
    <property type="match status" value="4"/>
</dbReference>
<proteinExistence type="predicted"/>
<protein>
    <submittedName>
        <fullName evidence="3">Uncharacterized protein</fullName>
    </submittedName>
</protein>
<reference evidence="3 4" key="1">
    <citation type="submission" date="2012-04" db="EMBL/GenBank/DDBJ databases">
        <title>The Genome Sequence of Saprolegnia declina VS20.</title>
        <authorList>
            <consortium name="The Broad Institute Genome Sequencing Platform"/>
            <person name="Russ C."/>
            <person name="Nusbaum C."/>
            <person name="Tyler B."/>
            <person name="van West P."/>
            <person name="Dieguez-Uribeondo J."/>
            <person name="de Bruijn I."/>
            <person name="Tripathy S."/>
            <person name="Jiang R."/>
            <person name="Young S.K."/>
            <person name="Zeng Q."/>
            <person name="Gargeya S."/>
            <person name="Fitzgerald M."/>
            <person name="Haas B."/>
            <person name="Abouelleil A."/>
            <person name="Alvarado L."/>
            <person name="Arachchi H.M."/>
            <person name="Berlin A."/>
            <person name="Chapman S.B."/>
            <person name="Goldberg J."/>
            <person name="Griggs A."/>
            <person name="Gujja S."/>
            <person name="Hansen M."/>
            <person name="Howarth C."/>
            <person name="Imamovic A."/>
            <person name="Larimer J."/>
            <person name="McCowen C."/>
            <person name="Montmayeur A."/>
            <person name="Murphy C."/>
            <person name="Neiman D."/>
            <person name="Pearson M."/>
            <person name="Priest M."/>
            <person name="Roberts A."/>
            <person name="Saif S."/>
            <person name="Shea T."/>
            <person name="Sisk P."/>
            <person name="Sykes S."/>
            <person name="Wortman J."/>
            <person name="Nusbaum C."/>
            <person name="Birren B."/>
        </authorList>
    </citation>
    <scope>NUCLEOTIDE SEQUENCE [LARGE SCALE GENOMIC DNA]</scope>
    <source>
        <strain evidence="3 4">VS20</strain>
    </source>
</reference>
<dbReference type="OMA" id="MWLLHEY"/>
<dbReference type="OrthoDB" id="2148418at2759"/>
<dbReference type="PROSITE" id="PS50096">
    <property type="entry name" value="IQ"/>
    <property type="match status" value="7"/>
</dbReference>
<feature type="region of interest" description="Disordered" evidence="2">
    <location>
        <begin position="1599"/>
        <end position="1712"/>
    </location>
</feature>
<dbReference type="VEuPathDB" id="FungiDB:SDRG_14164"/>
<evidence type="ECO:0000313" key="4">
    <source>
        <dbReference type="Proteomes" id="UP000030762"/>
    </source>
</evidence>
<dbReference type="InterPro" id="IPR000048">
    <property type="entry name" value="IQ_motif_EF-hand-BS"/>
</dbReference>
<dbReference type="STRING" id="1156394.T0Q3S6"/>
<feature type="compositionally biased region" description="Polar residues" evidence="2">
    <location>
        <begin position="395"/>
        <end position="410"/>
    </location>
</feature>
<sequence>MATTMEATTTLLDMMDSMVATLQSKQLDLEALGCLEQGLFLKRRMLGPEHDDVCKMFQDVVLLYNQHAMEQLASGAHELCLDLLLKADALTKPGKFASPESLRILTYNNLGCYYRRLHKLKTALKYLSEAASLGASTPSVRNLSVTHLNLCAIQSQLGRHDVALEHAQSAIFHAQEELVTSDMGGDVLDAQSREEKIVALAIAYHNLAVEMEFNARGDASLQWYKKALQMVFKYKENNGNLWKTFKTSYDAAKKKHATAPLPVETAPPRSHRRHVAPAADTAHSYKPTQPSKATRPTTASRKRPPPDTAGRRWHDRAPSPPKQPTFAAFLKAKGPAAEAAASAFKVAPPDRQSPPPPYSRRPTSAHIAAPPHKQSTRSVPMPSLRSKVHLDAPSAASSEAQLRPSASQQTTITTNLFDSDSDEEIVEVFQAPSPAVRMERVDVRRPQARATLAHQIELSSTTGLPPRVSHIEYLKRLRQSVETDSTNTDTRPHEITKQHRQQLEMQRIHDVAARKLQAHYRGHRVRRRLPRARAAWGAPSPTRAERYRLHCVIVIQSIVRMYLVRRWFVAYRRQMREAQMREAQQLEATRRELAIRAQERRLLDEAKRELAVREAETRDLLAYQEAARAKAEAALRDAEAKQAAAQAEAAAFKQRLAQMEAQTKQLLALNDVEKARALRALQEAEKVKALLAQREAKAKALIAEEEMAKADAAQASASAAQVALEAQYAETQRWIDAEKASAVAVEVPARTPEIPSLPLPTAPADSSELPREPSIAKVASARREHALEFAQQLEVRISRDDLLAAQQREAKHLAASVIQGVVKGRSVRRNRVLPRAKQLAAQQREARHVAASVLQALCKGFAVRQRALQVYARHLSTHVISRYHIQRELTSAMQVEDRACAAATLQRVFRGSWCRRHVATLRFMRSSAAVTIQAIVRGHQCRLLCIALRAGYDGASRKIQRVVRRHQSRRRRTSTRHIHSMAAHVVQHAWRRYLAKTEATYEVARRIEGGEREMAWRLAQAISDALSQSRQQQLSLATADAVEMAKRLAEASTFALGAAVRAHTETVLTDENAMAVDLSRAVIDWLHRRRRDDAERSTQLDEAMASRLAHAFLEKTHDRVDDEWQLTTRMSERLTGACLDYIYAHVMTPRTALLSDEADMASRLALASATCIKNRIAQSRDAANSGIQAIAATSIQALVRGCLVRQQIVLPKLRNDDVNDLVQAVVIDRAATTIQALSRGVAVRKRLLANARHAVLETYRRVDVAIQQLAASVIQAVGRGYLVRKLLPTWKSAPVASGTSDCPQAGLVAATNEAAPLRTTAATSYEALYAVQDDLVADATAAPSSVSGESNVANDEEEAASAAPTATAASLDTRIATTDRHPHSTVHAAAVRGICAALQSFHDASKDQSLQVVLKCLANTCPNAVDQCVANAHAAWSASTDAHSLHAALRDRMAAFLGGHGQDGAEAVVQILAAAAVNAVRQHPSQDTAVLCSAAETVVRASIETALSMYAAAFSVRSIAATSIQAVIRGYVVRRQMHQQLSVEGFVTRHIAREAAAIEALALVVSPADISAHHIAAAVLQTAYREYALRRAAAHTSSATSLTRSATLHAPGPTTPENDVCKVDNPIPNTPINDATRWTAHKEETEARLPSAELATATASDEPSASTSSVDEPTPPDLFDVEFTPRDESPGSDDEDVLPRKTTAPSREQVAALSHELRGIESDTASSHLSQQYSQSSFTSDIPTAKVSNNPSAASLASQKHTSSYSSHASFESSEVPYSSSQASFVSDTPEEDMIGSLAPPQVLLARLPPLLRTAYDKTIAAAVPRMRVDPYEVLGRNLPFDDYVQSLSTAYDDIGVLAAADALRALTHVDAALKTQANFESLVAALSRKATDDMDVWTEDVEAACMWLLHEYVA</sequence>
<evidence type="ECO:0000256" key="2">
    <source>
        <dbReference type="SAM" id="MobiDB-lite"/>
    </source>
</evidence>